<dbReference type="Proteomes" id="UP001163726">
    <property type="component" value="Chromosome"/>
</dbReference>
<accession>A0ABY7AIP6</accession>
<reference evidence="2" key="1">
    <citation type="submission" date="2022-10" db="EMBL/GenBank/DDBJ databases">
        <title>Catenovulum adriacola sp. nov. isolated in the Harbour of Susak.</title>
        <authorList>
            <person name="Schoch T."/>
            <person name="Reich S.J."/>
            <person name="Stoeferle S."/>
            <person name="Flaiz M."/>
            <person name="Kazda M."/>
            <person name="Riedel C.U."/>
            <person name="Duerre P."/>
        </authorList>
    </citation>
    <scope>NUCLEOTIDE SEQUENCE</scope>
    <source>
        <strain evidence="2">TS8</strain>
    </source>
</reference>
<evidence type="ECO:0000313" key="3">
    <source>
        <dbReference type="Proteomes" id="UP001163726"/>
    </source>
</evidence>
<sequence>MIFKKLFKPKWQHKDPAVRAQALQQLTDEHILNEIARKDVEVNVRRKALEKMASFSAWVQAMEHESDQHLKKVAIEKIKLAVLNSNANSIKVTDAQKNTFFETCKQNSLIEDVIRHSADTELRLKLLKRLNKENLLADLIFRESEQEISQYCFDSMEHRYKDDLKLLEKIANKAANHNIQQQAQVLLTKFKAELQHPVELKKELTLILSKLLALKDKQDFLIVEAANEELVNQWQQKQKAFACLSQAEQTSFKQKYDDILVKVESAKDVLKQSYLEQKAVQDAIVKREETIKQAKAQLQHIDSKVSGAIENSQDESHNDILVLIEQAKTELEQSHETGREIEALFHELNLYHNNVQHLDEFFEQVSQATRHLTQLTQMQIPTTVSEYDEVQAELTQWHKTWKQNQKRMLFALPEAIATSAETQIKEWREAIKSIELEQSKQTKRLFAKLRELKSLIRSGKYNAAFGLYRKINEWNDELSQVNKAKFEHELASINEQIADLEDWKAYIGLPRKRELLEEMQALVDQPLSDLQAQANKVKFARHTWLLLGNVESEENTHLNAKFDELTEQAFAPCRAFYAELEQQRKDNLLKKQQLIEQAVQLLNNSNESTADFNQIGKHLYQLQNDWRTVGPVDKKIYKSINEQFYETIEPIKSKVHDYQQQNEQKKLALINQAKTKIAECDDLNEVSETLKSLQTQWKSIGFAGKRKENKLWTQFRAINDDVFKQKQMNYENSKVEKAQAFEQQTNVLKQLESEINAGSLDYASLTEQINAIDLSDLNKNQQIKLSKWQNKLLNMLSKAKNQQKQAKEIQAHTQLFELLSEITASTKEHELDLDKLSSTIQNPDWVQAIRFGAQVNAGDNKDQQAELTTQIEIVQNVPTPELFQTQRMQLQMKMLSEKMNSGSYQAADEMLLIWLKLGLIDLDRELLERTKVAFTQQ</sequence>
<dbReference type="Pfam" id="PF03993">
    <property type="entry name" value="DUF349"/>
    <property type="match status" value="2"/>
</dbReference>
<name>A0ABY7AIP6_9ALTE</name>
<organism evidence="2 3">
    <name type="scientific">Catenovulum adriaticum</name>
    <dbReference type="NCBI Taxonomy" id="2984846"/>
    <lineage>
        <taxon>Bacteria</taxon>
        <taxon>Pseudomonadati</taxon>
        <taxon>Pseudomonadota</taxon>
        <taxon>Gammaproteobacteria</taxon>
        <taxon>Alteromonadales</taxon>
        <taxon>Alteromonadaceae</taxon>
        <taxon>Catenovulum</taxon>
    </lineage>
</organism>
<protein>
    <submittedName>
        <fullName evidence="2">DUF349 domain-containing protein</fullName>
    </submittedName>
</protein>
<keyword evidence="1" id="KW-0175">Coiled coil</keyword>
<evidence type="ECO:0000313" key="2">
    <source>
        <dbReference type="EMBL" id="WAJ69122.1"/>
    </source>
</evidence>
<gene>
    <name evidence="2" type="ORF">OLW01_07945</name>
</gene>
<keyword evidence="3" id="KW-1185">Reference proteome</keyword>
<dbReference type="EMBL" id="CP109965">
    <property type="protein sequence ID" value="WAJ69122.1"/>
    <property type="molecule type" value="Genomic_DNA"/>
</dbReference>
<proteinExistence type="predicted"/>
<dbReference type="RefSeq" id="WP_268073310.1">
    <property type="nucleotide sequence ID" value="NZ_CP109965.1"/>
</dbReference>
<dbReference type="InterPro" id="IPR007139">
    <property type="entry name" value="DUF349"/>
</dbReference>
<evidence type="ECO:0000256" key="1">
    <source>
        <dbReference type="SAM" id="Coils"/>
    </source>
</evidence>
<feature type="coiled-coil region" evidence="1">
    <location>
        <begin position="748"/>
        <end position="805"/>
    </location>
</feature>